<dbReference type="GO" id="GO:0009279">
    <property type="term" value="C:cell outer membrane"/>
    <property type="evidence" value="ECO:0007669"/>
    <property type="project" value="UniProtKB-SubCell"/>
</dbReference>
<evidence type="ECO:0000259" key="11">
    <source>
        <dbReference type="Pfam" id="PF00593"/>
    </source>
</evidence>
<comment type="similarity">
    <text evidence="8 9">Belongs to the TonB-dependent receptor family.</text>
</comment>
<keyword evidence="5 9" id="KW-0798">TonB box</keyword>
<dbReference type="InterPro" id="IPR037066">
    <property type="entry name" value="Plug_dom_sf"/>
</dbReference>
<feature type="domain" description="TonB-dependent receptor plug" evidence="12">
    <location>
        <begin position="43"/>
        <end position="152"/>
    </location>
</feature>
<dbReference type="Proteomes" id="UP000027473">
    <property type="component" value="Unassembled WGS sequence"/>
</dbReference>
<evidence type="ECO:0000256" key="10">
    <source>
        <dbReference type="SAM" id="SignalP"/>
    </source>
</evidence>
<dbReference type="Gene3D" id="2.170.130.10">
    <property type="entry name" value="TonB-dependent receptor, plug domain"/>
    <property type="match status" value="1"/>
</dbReference>
<evidence type="ECO:0000256" key="2">
    <source>
        <dbReference type="ARBA" id="ARBA00022448"/>
    </source>
</evidence>
<comment type="caution">
    <text evidence="13">The sequence shown here is derived from an EMBL/GenBank/DDBJ whole genome shotgun (WGS) entry which is preliminary data.</text>
</comment>
<dbReference type="GO" id="GO:0044718">
    <property type="term" value="P:siderophore transmembrane transport"/>
    <property type="evidence" value="ECO:0007669"/>
    <property type="project" value="TreeGrafter"/>
</dbReference>
<keyword evidence="6 8" id="KW-0472">Membrane</keyword>
<evidence type="ECO:0000256" key="3">
    <source>
        <dbReference type="ARBA" id="ARBA00022452"/>
    </source>
</evidence>
<keyword evidence="4 8" id="KW-0812">Transmembrane</keyword>
<accession>A0AB73BZJ6</accession>
<evidence type="ECO:0000256" key="5">
    <source>
        <dbReference type="ARBA" id="ARBA00023077"/>
    </source>
</evidence>
<sequence length="654" mass="75402">MKKYFVAVSISLALSYQIFAEENPVIKLNETVITSESFGTNILRTPKNITVITARNIKIQGAKNIEDALRGVAGLTAYNNMGGSDPKISLRGMAPGKEEQSILFLLDGIPYNSTVDTGAVNLNLIPIDIVERIEIIPNGGNVVYGEGAVGGVINIITKKGKNKKYYGSFSIDGGSYDLKEYKVNLGSNLTEQLSLDLKYNNRRQKNYRDHHTRDIEYINLGMEYKKNEHSIYFDFQNSETEYRFPGYLTKKQIEEGKIKKSTGNIKGKEKLRIYRAKYEGKWAKNLFFNIAGDFKDKLYKSIDEKTNTVSTIRDTESFYISPQIKYQYMPNSYFILGGDFLKGKSKYRYKKDIKTETSRKSVGVFLTNNIKWENFIFTQGYRHQKIKYDVKDKLYPSPNHKQKILLDKTFQQDSYELTANYLLSDTGSIYASYTKAFRAPTADEAGRWRKGYDVKIQEADTFEVGGKLAWKNWYISGSIFHTRTENEILYIAYEDGKLGKNYNLPGKNIRQGIELSLEQYLEKLTLRESFHYLKHKIKKGTFAGNKIPGVPQYIYSLGMDYRILDHVIWSNSFHYYGSAYGNYDYHNKFGKQKGHTELNTSLRYEMKNGLSFYGGIHNLLDKEYFTPKLNAAGTGMNYYYGSRRNYYIGFQYTF</sequence>
<dbReference type="InterPro" id="IPR000531">
    <property type="entry name" value="Beta-barrel_TonB"/>
</dbReference>
<dbReference type="InterPro" id="IPR012910">
    <property type="entry name" value="Plug_dom"/>
</dbReference>
<dbReference type="EMBL" id="JAAC01000008">
    <property type="protein sequence ID" value="KDE65371.1"/>
    <property type="molecule type" value="Genomic_DNA"/>
</dbReference>
<evidence type="ECO:0000256" key="4">
    <source>
        <dbReference type="ARBA" id="ARBA00022692"/>
    </source>
</evidence>
<name>A0AB73BZJ6_9FUSO</name>
<protein>
    <submittedName>
        <fullName evidence="13">Hemin receptor</fullName>
    </submittedName>
</protein>
<feature type="signal peptide" evidence="10">
    <location>
        <begin position="1"/>
        <end position="20"/>
    </location>
</feature>
<keyword evidence="2 8" id="KW-0813">Transport</keyword>
<dbReference type="PANTHER" id="PTHR30069:SF27">
    <property type="entry name" value="BLL4766 PROTEIN"/>
    <property type="match status" value="1"/>
</dbReference>
<keyword evidence="3 8" id="KW-1134">Transmembrane beta strand</keyword>
<evidence type="ECO:0000256" key="1">
    <source>
        <dbReference type="ARBA" id="ARBA00004571"/>
    </source>
</evidence>
<dbReference type="SUPFAM" id="SSF56935">
    <property type="entry name" value="Porins"/>
    <property type="match status" value="1"/>
</dbReference>
<evidence type="ECO:0000313" key="14">
    <source>
        <dbReference type="Proteomes" id="UP000027473"/>
    </source>
</evidence>
<dbReference type="Gene3D" id="2.40.170.20">
    <property type="entry name" value="TonB-dependent receptor, beta-barrel domain"/>
    <property type="match status" value="1"/>
</dbReference>
<evidence type="ECO:0000256" key="7">
    <source>
        <dbReference type="ARBA" id="ARBA00023237"/>
    </source>
</evidence>
<comment type="subcellular location">
    <subcellularLocation>
        <location evidence="1 8">Cell outer membrane</location>
        <topology evidence="1 8">Multi-pass membrane protein</topology>
    </subcellularLocation>
</comment>
<feature type="domain" description="TonB-dependent receptor-like beta-barrel" evidence="11">
    <location>
        <begin position="186"/>
        <end position="619"/>
    </location>
</feature>
<dbReference type="CDD" id="cd01347">
    <property type="entry name" value="ligand_gated_channel"/>
    <property type="match status" value="1"/>
</dbReference>
<keyword evidence="13" id="KW-0675">Receptor</keyword>
<organism evidence="13 14">
    <name type="scientific">Fusobacterium necrophorum BL</name>
    <dbReference type="NCBI Taxonomy" id="1441732"/>
    <lineage>
        <taxon>Bacteria</taxon>
        <taxon>Fusobacteriati</taxon>
        <taxon>Fusobacteriota</taxon>
        <taxon>Fusobacteriia</taxon>
        <taxon>Fusobacteriales</taxon>
        <taxon>Fusobacteriaceae</taxon>
        <taxon>Fusobacterium</taxon>
    </lineage>
</organism>
<dbReference type="PANTHER" id="PTHR30069">
    <property type="entry name" value="TONB-DEPENDENT OUTER MEMBRANE RECEPTOR"/>
    <property type="match status" value="1"/>
</dbReference>
<dbReference type="RefSeq" id="WP_035932397.1">
    <property type="nucleotide sequence ID" value="NZ_JAAC01000008.1"/>
</dbReference>
<keyword evidence="7 8" id="KW-0998">Cell outer membrane</keyword>
<dbReference type="Pfam" id="PF07715">
    <property type="entry name" value="Plug"/>
    <property type="match status" value="1"/>
</dbReference>
<dbReference type="AlphaFoldDB" id="A0AB73BZJ6"/>
<keyword evidence="10" id="KW-0732">Signal</keyword>
<evidence type="ECO:0000256" key="6">
    <source>
        <dbReference type="ARBA" id="ARBA00023136"/>
    </source>
</evidence>
<evidence type="ECO:0000256" key="8">
    <source>
        <dbReference type="PROSITE-ProRule" id="PRU01360"/>
    </source>
</evidence>
<feature type="chain" id="PRO_5044499594" evidence="10">
    <location>
        <begin position="21"/>
        <end position="654"/>
    </location>
</feature>
<proteinExistence type="inferred from homology"/>
<evidence type="ECO:0000259" key="12">
    <source>
        <dbReference type="Pfam" id="PF07715"/>
    </source>
</evidence>
<dbReference type="PROSITE" id="PS52016">
    <property type="entry name" value="TONB_DEPENDENT_REC_3"/>
    <property type="match status" value="1"/>
</dbReference>
<dbReference type="Pfam" id="PF00593">
    <property type="entry name" value="TonB_dep_Rec_b-barrel"/>
    <property type="match status" value="1"/>
</dbReference>
<evidence type="ECO:0000313" key="13">
    <source>
        <dbReference type="EMBL" id="KDE65371.1"/>
    </source>
</evidence>
<dbReference type="InterPro" id="IPR039426">
    <property type="entry name" value="TonB-dep_rcpt-like"/>
</dbReference>
<dbReference type="GO" id="GO:0015344">
    <property type="term" value="F:siderophore uptake transmembrane transporter activity"/>
    <property type="evidence" value="ECO:0007669"/>
    <property type="project" value="TreeGrafter"/>
</dbReference>
<evidence type="ECO:0000256" key="9">
    <source>
        <dbReference type="RuleBase" id="RU003357"/>
    </source>
</evidence>
<gene>
    <name evidence="13" type="ORF">FUSO3_00910</name>
</gene>
<dbReference type="InterPro" id="IPR036942">
    <property type="entry name" value="Beta-barrel_TonB_sf"/>
</dbReference>
<reference evidence="13 14" key="1">
    <citation type="submission" date="2014-01" db="EMBL/GenBank/DDBJ databases">
        <title>Comparative genomics of Fusobacterium necrophorum wild isolates.</title>
        <authorList>
            <person name="Kittichotirat W."/>
            <person name="Bumgarner R.E."/>
            <person name="Lawrence P."/>
        </authorList>
    </citation>
    <scope>NUCLEOTIDE SEQUENCE [LARGE SCALE GENOMIC DNA]</scope>
    <source>
        <strain evidence="13 14">BL</strain>
    </source>
</reference>